<comment type="similarity">
    <text evidence="2">Belongs to the MotB family.</text>
</comment>
<dbReference type="SUPFAM" id="SSF103088">
    <property type="entry name" value="OmpA-like"/>
    <property type="match status" value="1"/>
</dbReference>
<protein>
    <submittedName>
        <fullName evidence="12">Flagellar motor protein MotB</fullName>
    </submittedName>
</protein>
<feature type="compositionally biased region" description="Low complexity" evidence="8">
    <location>
        <begin position="65"/>
        <end position="77"/>
    </location>
</feature>
<evidence type="ECO:0000313" key="14">
    <source>
        <dbReference type="Proteomes" id="UP001620339"/>
    </source>
</evidence>
<evidence type="ECO:0000313" key="12">
    <source>
        <dbReference type="EMBL" id="MFK2876300.1"/>
    </source>
</evidence>
<keyword evidence="6 7" id="KW-0472">Membrane</keyword>
<evidence type="ECO:0000256" key="3">
    <source>
        <dbReference type="ARBA" id="ARBA00022475"/>
    </source>
</evidence>
<evidence type="ECO:0000256" key="2">
    <source>
        <dbReference type="ARBA" id="ARBA00008914"/>
    </source>
</evidence>
<comment type="subcellular location">
    <subcellularLocation>
        <location evidence="1">Cell membrane</location>
        <topology evidence="1">Single-pass membrane protein</topology>
    </subcellularLocation>
</comment>
<evidence type="ECO:0000313" key="11">
    <source>
        <dbReference type="EMBL" id="MFK2875846.1"/>
    </source>
</evidence>
<dbReference type="InterPro" id="IPR050330">
    <property type="entry name" value="Bact_OuterMem_StrucFunc"/>
</dbReference>
<dbReference type="EMBL" id="JADIKK010000008">
    <property type="protein sequence ID" value="MFK2876300.1"/>
    <property type="molecule type" value="Genomic_DNA"/>
</dbReference>
<name>A0ABW8J3Y3_9GAMM</name>
<evidence type="ECO:0000259" key="10">
    <source>
        <dbReference type="PROSITE" id="PS51123"/>
    </source>
</evidence>
<dbReference type="PROSITE" id="PS51123">
    <property type="entry name" value="OMPA_2"/>
    <property type="match status" value="1"/>
</dbReference>
<keyword evidence="12" id="KW-0282">Flagellum</keyword>
<dbReference type="CDD" id="cd07185">
    <property type="entry name" value="OmpA_C-like"/>
    <property type="match status" value="1"/>
</dbReference>
<dbReference type="RefSeq" id="WP_192157286.1">
    <property type="nucleotide sequence ID" value="NZ_JADIKK010000007.1"/>
</dbReference>
<evidence type="ECO:0000256" key="7">
    <source>
        <dbReference type="PROSITE-ProRule" id="PRU00473"/>
    </source>
</evidence>
<evidence type="ECO:0000256" key="8">
    <source>
        <dbReference type="SAM" id="MobiDB-lite"/>
    </source>
</evidence>
<dbReference type="Pfam" id="PF13677">
    <property type="entry name" value="MotB_plug"/>
    <property type="match status" value="1"/>
</dbReference>
<feature type="domain" description="OmpA-like" evidence="10">
    <location>
        <begin position="163"/>
        <end position="282"/>
    </location>
</feature>
<evidence type="ECO:0000256" key="9">
    <source>
        <dbReference type="SAM" id="Phobius"/>
    </source>
</evidence>
<keyword evidence="14" id="KW-1185">Reference proteome</keyword>
<feature type="region of interest" description="Disordered" evidence="8">
    <location>
        <begin position="65"/>
        <end position="85"/>
    </location>
</feature>
<evidence type="ECO:0000313" key="13">
    <source>
        <dbReference type="EMBL" id="MFK2879865.1"/>
    </source>
</evidence>
<reference evidence="12 14" key="1">
    <citation type="submission" date="2020-10" db="EMBL/GenBank/DDBJ databases">
        <title>Phylogeny of dyella-like bacteria.</title>
        <authorList>
            <person name="Fu J."/>
        </authorList>
    </citation>
    <scope>NUCLEOTIDE SEQUENCE [LARGE SCALE GENOMIC DNA]</scope>
    <source>
        <strain evidence="12 14">KACC 19113</strain>
    </source>
</reference>
<dbReference type="EMBL" id="JADIKK010000007">
    <property type="protein sequence ID" value="MFK2875846.1"/>
    <property type="molecule type" value="Genomic_DNA"/>
</dbReference>
<gene>
    <name evidence="12" type="primary">motB</name>
    <name evidence="11" type="ORF">ISP25_02005</name>
    <name evidence="12" type="ORF">ISP25_04365</name>
    <name evidence="13" type="ORF">ISP25_22625</name>
</gene>
<dbReference type="Gene3D" id="3.30.1330.60">
    <property type="entry name" value="OmpA-like domain"/>
    <property type="match status" value="1"/>
</dbReference>
<dbReference type="NCBIfam" id="NF006548">
    <property type="entry name" value="PRK09041.1"/>
    <property type="match status" value="1"/>
</dbReference>
<dbReference type="InterPro" id="IPR025713">
    <property type="entry name" value="MotB-like_N_dom"/>
</dbReference>
<evidence type="ECO:0000256" key="4">
    <source>
        <dbReference type="ARBA" id="ARBA00022692"/>
    </source>
</evidence>
<feature type="region of interest" description="Disordered" evidence="8">
    <location>
        <begin position="95"/>
        <end position="114"/>
    </location>
</feature>
<keyword evidence="12" id="KW-0969">Cilium</keyword>
<organism evidence="12 14">
    <name type="scientific">Rhodanobacter hydrolyticus</name>
    <dbReference type="NCBI Taxonomy" id="2250595"/>
    <lineage>
        <taxon>Bacteria</taxon>
        <taxon>Pseudomonadati</taxon>
        <taxon>Pseudomonadota</taxon>
        <taxon>Gammaproteobacteria</taxon>
        <taxon>Lysobacterales</taxon>
        <taxon>Rhodanobacteraceae</taxon>
        <taxon>Rhodanobacter</taxon>
    </lineage>
</organism>
<sequence>MSDAAPPIIIKRVKKRGHGHHGGAWKVAYADFVTAMMAFFLVMWIIGVGTREQKAAISEYFRNPSATPGTATVAPPGKAGPGGASDSLIQLGGAMDLSHGPGKDRHNGPVGAPSKDEIEKRARELDRAHLEELKDELNAAIQKSQALAPFKDQLLLDITSEGLRIQIVDKLNRPMFDLGSARLRDYTQTLLAELAKFINRVPNHISITGHTDDASYDNNNGYSNWELSTDRANAARRALIAGGMLDDKVTRVVGLAASVPLDKANPSDPINRRISIIVMTKEAEAEALSRGMVDNAPQSNRDTPASPTPAPSVPPVSANDAHVPLASPGPPSAAIATLPEPPTLHAAGSKQGAG</sequence>
<comment type="caution">
    <text evidence="12">The sequence shown here is derived from an EMBL/GenBank/DDBJ whole genome shotgun (WGS) entry which is preliminary data.</text>
</comment>
<dbReference type="PANTHER" id="PTHR30329:SF21">
    <property type="entry name" value="LIPOPROTEIN YIAD-RELATED"/>
    <property type="match status" value="1"/>
</dbReference>
<evidence type="ECO:0000256" key="5">
    <source>
        <dbReference type="ARBA" id="ARBA00022989"/>
    </source>
</evidence>
<accession>A0ABW8J3Y3</accession>
<dbReference type="InterPro" id="IPR036737">
    <property type="entry name" value="OmpA-like_sf"/>
</dbReference>
<evidence type="ECO:0000256" key="1">
    <source>
        <dbReference type="ARBA" id="ARBA00004162"/>
    </source>
</evidence>
<dbReference type="InterPro" id="IPR006665">
    <property type="entry name" value="OmpA-like"/>
</dbReference>
<keyword evidence="4 9" id="KW-0812">Transmembrane</keyword>
<keyword evidence="3" id="KW-1003">Cell membrane</keyword>
<dbReference type="Proteomes" id="UP001620339">
    <property type="component" value="Unassembled WGS sequence"/>
</dbReference>
<keyword evidence="12" id="KW-0966">Cell projection</keyword>
<dbReference type="EMBL" id="JADIKK010000008">
    <property type="protein sequence ID" value="MFK2879865.1"/>
    <property type="molecule type" value="Genomic_DNA"/>
</dbReference>
<keyword evidence="5 9" id="KW-1133">Transmembrane helix</keyword>
<feature type="region of interest" description="Disordered" evidence="8">
    <location>
        <begin position="294"/>
        <end position="354"/>
    </location>
</feature>
<proteinExistence type="inferred from homology"/>
<feature type="transmembrane region" description="Helical" evidence="9">
    <location>
        <begin position="27"/>
        <end position="46"/>
    </location>
</feature>
<evidence type="ECO:0000256" key="6">
    <source>
        <dbReference type="ARBA" id="ARBA00023136"/>
    </source>
</evidence>
<dbReference type="PANTHER" id="PTHR30329">
    <property type="entry name" value="STATOR ELEMENT OF FLAGELLAR MOTOR COMPLEX"/>
    <property type="match status" value="1"/>
</dbReference>
<dbReference type="Pfam" id="PF00691">
    <property type="entry name" value="OmpA"/>
    <property type="match status" value="1"/>
</dbReference>